<proteinExistence type="predicted"/>
<dbReference type="SUPFAM" id="SSF52540">
    <property type="entry name" value="P-loop containing nucleoside triphosphate hydrolases"/>
    <property type="match status" value="1"/>
</dbReference>
<organism evidence="1">
    <name type="scientific">viral metagenome</name>
    <dbReference type="NCBI Taxonomy" id="1070528"/>
    <lineage>
        <taxon>unclassified sequences</taxon>
        <taxon>metagenomes</taxon>
        <taxon>organismal metagenomes</taxon>
    </lineage>
</organism>
<protein>
    <submittedName>
        <fullName evidence="1">Uncharacterized protein</fullName>
    </submittedName>
</protein>
<dbReference type="InterPro" id="IPR006758">
    <property type="entry name" value="A32L"/>
</dbReference>
<dbReference type="EMBL" id="MN738829">
    <property type="protein sequence ID" value="QHT38318.1"/>
    <property type="molecule type" value="Genomic_DNA"/>
</dbReference>
<dbReference type="AlphaFoldDB" id="A0A6C0F9G0"/>
<name>A0A6C0F9G0_9ZZZZ</name>
<sequence>MSREIEITKFDPSVIEKRRLNAGPPTCVFIGKRGTGKSTLVSDILYHIKKIPIGCVISATEEGNHYYENFVPPIFIHSRFDANIIENIVSRQKEAVANNPDKAHAFLLLDDMMYDKKVMKDKNITEIFMNGRHWKLMFLLTMQYCMGIGPDLRTNIDYVFCLRENIVDNQKKLWQHYFGIFPTFDQFRQVMNSCTEGWDAMVLDNTSKSTHIEDCVFWYRAKPSRNFKIGSPELWNFNKKNLNESTSKKKKESGMISKNPVKVNKINKKNLKK</sequence>
<dbReference type="InterPro" id="IPR027417">
    <property type="entry name" value="P-loop_NTPase"/>
</dbReference>
<reference evidence="1" key="1">
    <citation type="journal article" date="2020" name="Nature">
        <title>Giant virus diversity and host interactions through global metagenomics.</title>
        <authorList>
            <person name="Schulz F."/>
            <person name="Roux S."/>
            <person name="Paez-Espino D."/>
            <person name="Jungbluth S."/>
            <person name="Walsh D.A."/>
            <person name="Denef V.J."/>
            <person name="McMahon K.D."/>
            <person name="Konstantinidis K.T."/>
            <person name="Eloe-Fadrosh E.A."/>
            <person name="Kyrpides N.C."/>
            <person name="Woyke T."/>
        </authorList>
    </citation>
    <scope>NUCLEOTIDE SEQUENCE</scope>
    <source>
        <strain evidence="1">GVMAG-S-ERX556101-89</strain>
    </source>
</reference>
<dbReference type="Pfam" id="PF04665">
    <property type="entry name" value="Pox_A32"/>
    <property type="match status" value="1"/>
</dbReference>
<accession>A0A6C0F9G0</accession>
<evidence type="ECO:0000313" key="1">
    <source>
        <dbReference type="EMBL" id="QHT38318.1"/>
    </source>
</evidence>